<dbReference type="Proteomes" id="UP000193411">
    <property type="component" value="Unassembled WGS sequence"/>
</dbReference>
<dbReference type="InterPro" id="IPR025066">
    <property type="entry name" value="CCDC174-like"/>
</dbReference>
<keyword evidence="1" id="KW-0175">Coiled coil</keyword>
<dbReference type="PANTHER" id="PTHR15885:SF1">
    <property type="entry name" value="COILED-COIL DOMAIN-CONTAINING PROTEIN 174"/>
    <property type="match status" value="1"/>
</dbReference>
<keyword evidence="4" id="KW-1185">Reference proteome</keyword>
<evidence type="ECO:0000313" key="4">
    <source>
        <dbReference type="Proteomes" id="UP000193411"/>
    </source>
</evidence>
<reference evidence="3 4" key="1">
    <citation type="submission" date="2016-07" db="EMBL/GenBank/DDBJ databases">
        <title>Pervasive Adenine N6-methylation of Active Genes in Fungi.</title>
        <authorList>
            <consortium name="DOE Joint Genome Institute"/>
            <person name="Mondo S.J."/>
            <person name="Dannebaum R.O."/>
            <person name="Kuo R.C."/>
            <person name="Labutti K."/>
            <person name="Haridas S."/>
            <person name="Kuo A."/>
            <person name="Salamov A."/>
            <person name="Ahrendt S.R."/>
            <person name="Lipzen A."/>
            <person name="Sullivan W."/>
            <person name="Andreopoulos W.B."/>
            <person name="Clum A."/>
            <person name="Lindquist E."/>
            <person name="Daum C."/>
            <person name="Ramamoorthy G.K."/>
            <person name="Gryganskyi A."/>
            <person name="Culley D."/>
            <person name="Magnuson J.K."/>
            <person name="James T.Y."/>
            <person name="O'Malley M.A."/>
            <person name="Stajich J.E."/>
            <person name="Spatafora J.W."/>
            <person name="Visel A."/>
            <person name="Grigoriev I.V."/>
        </authorList>
    </citation>
    <scope>NUCLEOTIDE SEQUENCE [LARGE SCALE GENOMIC DNA]</scope>
    <source>
        <strain evidence="3 4">PL171</strain>
    </source>
</reference>
<feature type="region of interest" description="Disordered" evidence="2">
    <location>
        <begin position="287"/>
        <end position="309"/>
    </location>
</feature>
<dbReference type="OrthoDB" id="333551at2759"/>
<feature type="compositionally biased region" description="Basic and acidic residues" evidence="2">
    <location>
        <begin position="184"/>
        <end position="202"/>
    </location>
</feature>
<accession>A0A1Y2H8E1</accession>
<evidence type="ECO:0000256" key="2">
    <source>
        <dbReference type="SAM" id="MobiDB-lite"/>
    </source>
</evidence>
<feature type="compositionally biased region" description="Basic and acidic residues" evidence="2">
    <location>
        <begin position="82"/>
        <end position="99"/>
    </location>
</feature>
<evidence type="ECO:0000313" key="3">
    <source>
        <dbReference type="EMBL" id="ORZ30264.1"/>
    </source>
</evidence>
<organism evidence="3 4">
    <name type="scientific">Catenaria anguillulae PL171</name>
    <dbReference type="NCBI Taxonomy" id="765915"/>
    <lineage>
        <taxon>Eukaryota</taxon>
        <taxon>Fungi</taxon>
        <taxon>Fungi incertae sedis</taxon>
        <taxon>Blastocladiomycota</taxon>
        <taxon>Blastocladiomycetes</taxon>
        <taxon>Blastocladiales</taxon>
        <taxon>Catenariaceae</taxon>
        <taxon>Catenaria</taxon>
    </lineage>
</organism>
<name>A0A1Y2H8E1_9FUNG</name>
<dbReference type="AlphaFoldDB" id="A0A1Y2H8E1"/>
<dbReference type="STRING" id="765915.A0A1Y2H8E1"/>
<sequence>MFDPLHPQNSKPAPKPASSGLLDLKTELLRAQSQVVSSSSSSSQSKLKPKSKKLDPKFILPPSSDSTSSSRSTSKKHKKRDRDRDRGRSDDRDTRGRDSKRSKRKSKSPEPDWAHIQASLAHKSQVYDSLVESGGGAQLELACARGDMPEASAPLIDFVAKRYDQIVAEEAARKERKKNKRRLRDSSDSSGNDRSRSRSPTERHRRRRDKRDRYRLRSSSRTRTRSRSRSRSRSRRRRRRSSSPDETIFSGRNSRAIRDRYISDSAASDAESMVEIEDEFGRTRRVPRSLAHQYDPTLAPSASDSDSDADDNISRYFAFTPLPELPHYESTREVRTLGAGYYQLAQDSDKRQAQMEQLRALREETLAARKAKADEMGVDSLDVVKPVVAGLHNDPELDPALQVGDSGEIEKEAAGQGNVVHDEGKEPLDARLIRRVRLVMRRRIKLLGVDRARQVEWTVPVPESVYEDLFVTMANEQPLCEKMGDDCARMNVDE</sequence>
<gene>
    <name evidence="3" type="ORF">BCR44DRAFT_40685</name>
</gene>
<dbReference type="EMBL" id="MCFL01000092">
    <property type="protein sequence ID" value="ORZ30264.1"/>
    <property type="molecule type" value="Genomic_DNA"/>
</dbReference>
<feature type="compositionally biased region" description="Basic residues" evidence="2">
    <location>
        <begin position="174"/>
        <end position="183"/>
    </location>
</feature>
<dbReference type="Pfam" id="PF13300">
    <property type="entry name" value="DUF4078"/>
    <property type="match status" value="1"/>
</dbReference>
<proteinExistence type="predicted"/>
<feature type="compositionally biased region" description="Low complexity" evidence="2">
    <location>
        <begin position="63"/>
        <end position="72"/>
    </location>
</feature>
<protein>
    <submittedName>
        <fullName evidence="3">Uncharacterized protein</fullName>
    </submittedName>
</protein>
<feature type="compositionally biased region" description="Basic residues" evidence="2">
    <location>
        <begin position="203"/>
        <end position="241"/>
    </location>
</feature>
<feature type="region of interest" description="Disordered" evidence="2">
    <location>
        <begin position="173"/>
        <end position="251"/>
    </location>
</feature>
<dbReference type="GO" id="GO:0005634">
    <property type="term" value="C:nucleus"/>
    <property type="evidence" value="ECO:0007669"/>
    <property type="project" value="TreeGrafter"/>
</dbReference>
<evidence type="ECO:0000256" key="1">
    <source>
        <dbReference type="ARBA" id="ARBA00023054"/>
    </source>
</evidence>
<feature type="region of interest" description="Disordered" evidence="2">
    <location>
        <begin position="1"/>
        <end position="113"/>
    </location>
</feature>
<comment type="caution">
    <text evidence="3">The sequence shown here is derived from an EMBL/GenBank/DDBJ whole genome shotgun (WGS) entry which is preliminary data.</text>
</comment>
<feature type="compositionally biased region" description="Low complexity" evidence="2">
    <location>
        <begin position="33"/>
        <end position="46"/>
    </location>
</feature>
<dbReference type="PANTHER" id="PTHR15885">
    <property type="entry name" value="COILED-COIL DOMAIN-CONTAINING PROTEIN 174"/>
    <property type="match status" value="1"/>
</dbReference>